<dbReference type="EMBL" id="LAZR01013498">
    <property type="protein sequence ID" value="KKM21697.1"/>
    <property type="molecule type" value="Genomic_DNA"/>
</dbReference>
<proteinExistence type="predicted"/>
<comment type="caution">
    <text evidence="1">The sequence shown here is derived from an EMBL/GenBank/DDBJ whole genome shotgun (WGS) entry which is preliminary data.</text>
</comment>
<evidence type="ECO:0000313" key="1">
    <source>
        <dbReference type="EMBL" id="KKM21697.1"/>
    </source>
</evidence>
<organism evidence="1">
    <name type="scientific">marine sediment metagenome</name>
    <dbReference type="NCBI Taxonomy" id="412755"/>
    <lineage>
        <taxon>unclassified sequences</taxon>
        <taxon>metagenomes</taxon>
        <taxon>ecological metagenomes</taxon>
    </lineage>
</organism>
<accession>A0A0F9I2D7</accession>
<reference evidence="1" key="1">
    <citation type="journal article" date="2015" name="Nature">
        <title>Complex archaea that bridge the gap between prokaryotes and eukaryotes.</title>
        <authorList>
            <person name="Spang A."/>
            <person name="Saw J.H."/>
            <person name="Jorgensen S.L."/>
            <person name="Zaremba-Niedzwiedzka K."/>
            <person name="Martijn J."/>
            <person name="Lind A.E."/>
            <person name="van Eijk R."/>
            <person name="Schleper C."/>
            <person name="Guy L."/>
            <person name="Ettema T.J."/>
        </authorList>
    </citation>
    <scope>NUCLEOTIDE SEQUENCE</scope>
</reference>
<dbReference type="AlphaFoldDB" id="A0A0F9I2D7"/>
<protein>
    <submittedName>
        <fullName evidence="1">Uncharacterized protein</fullName>
    </submittedName>
</protein>
<gene>
    <name evidence="1" type="ORF">LCGC14_1632910</name>
</gene>
<sequence>KAAELIAEYLPSIIRRVVEVDKQSSLSISIYVRPAGRTESTKDPEVIIKAKPDYGDEVVTLKARLTGEGDDAQLSLISELVQSELDEVEAPEEEKVATG</sequence>
<name>A0A0F9I2D7_9ZZZZ</name>
<feature type="non-terminal residue" evidence="1">
    <location>
        <position position="1"/>
    </location>
</feature>